<accession>A0AAE0CSF0</accession>
<comment type="caution">
    <text evidence="2">The sequence shown here is derived from an EMBL/GenBank/DDBJ whole genome shotgun (WGS) entry which is preliminary data.</text>
</comment>
<organism evidence="2 3">
    <name type="scientific">Dipteronia dyeriana</name>
    <dbReference type="NCBI Taxonomy" id="168575"/>
    <lineage>
        <taxon>Eukaryota</taxon>
        <taxon>Viridiplantae</taxon>
        <taxon>Streptophyta</taxon>
        <taxon>Embryophyta</taxon>
        <taxon>Tracheophyta</taxon>
        <taxon>Spermatophyta</taxon>
        <taxon>Magnoliopsida</taxon>
        <taxon>eudicotyledons</taxon>
        <taxon>Gunneridae</taxon>
        <taxon>Pentapetalae</taxon>
        <taxon>rosids</taxon>
        <taxon>malvids</taxon>
        <taxon>Sapindales</taxon>
        <taxon>Sapindaceae</taxon>
        <taxon>Hippocastanoideae</taxon>
        <taxon>Acereae</taxon>
        <taxon>Dipteronia</taxon>
    </lineage>
</organism>
<feature type="domain" description="TACO1/YebC-like second and third" evidence="1">
    <location>
        <begin position="52"/>
        <end position="93"/>
    </location>
</feature>
<dbReference type="PANTHER" id="PTHR12532:SF0">
    <property type="entry name" value="TRANSLATIONAL ACTIVATOR OF CYTOCHROME C OXIDASE 1"/>
    <property type="match status" value="1"/>
</dbReference>
<evidence type="ECO:0000313" key="2">
    <source>
        <dbReference type="EMBL" id="KAK2661737.1"/>
    </source>
</evidence>
<evidence type="ECO:0000313" key="3">
    <source>
        <dbReference type="Proteomes" id="UP001280121"/>
    </source>
</evidence>
<dbReference type="InterPro" id="IPR029072">
    <property type="entry name" value="YebC-like"/>
</dbReference>
<sequence>MGKEVVSAVKKGGPNTTSNTLLAALLEKFKELYVEILECNIKIATEKGQEAYIEKIYEVYGYGGVSIVVEVLTDKITRSVATVREVVRDYRGDSRSRICNVQVQTCIGCECRYYKRQLF</sequence>
<gene>
    <name evidence="2" type="ORF">Ddye_000311</name>
</gene>
<reference evidence="2" key="1">
    <citation type="journal article" date="2023" name="Plant J.">
        <title>Genome sequences and population genomics provide insights into the demographic history, inbreeding, and mutation load of two 'living fossil' tree species of Dipteronia.</title>
        <authorList>
            <person name="Feng Y."/>
            <person name="Comes H.P."/>
            <person name="Chen J."/>
            <person name="Zhu S."/>
            <person name="Lu R."/>
            <person name="Zhang X."/>
            <person name="Li P."/>
            <person name="Qiu J."/>
            <person name="Olsen K.M."/>
            <person name="Qiu Y."/>
        </authorList>
    </citation>
    <scope>NUCLEOTIDE SEQUENCE</scope>
    <source>
        <strain evidence="2">KIB01</strain>
    </source>
</reference>
<keyword evidence="3" id="KW-1185">Reference proteome</keyword>
<dbReference type="PANTHER" id="PTHR12532">
    <property type="entry name" value="TRANSLATIONAL ACTIVATOR OF CYTOCHROME C OXIDASE 1"/>
    <property type="match status" value="1"/>
</dbReference>
<dbReference type="InterPro" id="IPR048300">
    <property type="entry name" value="TACO1_YebC-like_2nd/3rd_dom"/>
</dbReference>
<dbReference type="InterPro" id="IPR026564">
    <property type="entry name" value="Transcrip_reg_TACO1-like_dom3"/>
</dbReference>
<name>A0AAE0CSF0_9ROSI</name>
<proteinExistence type="predicted"/>
<protein>
    <recommendedName>
        <fullName evidence="1">TACO1/YebC-like second and third domain-containing protein</fullName>
    </recommendedName>
</protein>
<dbReference type="AlphaFoldDB" id="A0AAE0CSF0"/>
<evidence type="ECO:0000259" key="1">
    <source>
        <dbReference type="Pfam" id="PF01709"/>
    </source>
</evidence>
<dbReference type="Pfam" id="PF01709">
    <property type="entry name" value="Transcrip_reg"/>
    <property type="match status" value="1"/>
</dbReference>
<dbReference type="InterPro" id="IPR002876">
    <property type="entry name" value="Transcrip_reg_TACO1-like"/>
</dbReference>
<feature type="non-terminal residue" evidence="2">
    <location>
        <position position="119"/>
    </location>
</feature>
<dbReference type="GO" id="GO:0009507">
    <property type="term" value="C:chloroplast"/>
    <property type="evidence" value="ECO:0007669"/>
    <property type="project" value="TreeGrafter"/>
</dbReference>
<dbReference type="EMBL" id="JANJYI010000001">
    <property type="protein sequence ID" value="KAK2661737.1"/>
    <property type="molecule type" value="Genomic_DNA"/>
</dbReference>
<dbReference type="SUPFAM" id="SSF75625">
    <property type="entry name" value="YebC-like"/>
    <property type="match status" value="1"/>
</dbReference>
<dbReference type="Gene3D" id="3.30.70.980">
    <property type="match status" value="1"/>
</dbReference>
<dbReference type="Proteomes" id="UP001280121">
    <property type="component" value="Unassembled WGS sequence"/>
</dbReference>